<dbReference type="Proteomes" id="UP001273166">
    <property type="component" value="Unassembled WGS sequence"/>
</dbReference>
<evidence type="ECO:0008006" key="3">
    <source>
        <dbReference type="Google" id="ProtNLM"/>
    </source>
</evidence>
<evidence type="ECO:0000313" key="1">
    <source>
        <dbReference type="EMBL" id="KAK3301939.1"/>
    </source>
</evidence>
<protein>
    <recommendedName>
        <fullName evidence="3">Aminoglycoside phosphotransferase domain-containing protein</fullName>
    </recommendedName>
</protein>
<reference evidence="1" key="1">
    <citation type="journal article" date="2023" name="Mol. Phylogenet. Evol.">
        <title>Genome-scale phylogeny and comparative genomics of the fungal order Sordariales.</title>
        <authorList>
            <person name="Hensen N."/>
            <person name="Bonometti L."/>
            <person name="Westerberg I."/>
            <person name="Brannstrom I.O."/>
            <person name="Guillou S."/>
            <person name="Cros-Aarteil S."/>
            <person name="Calhoun S."/>
            <person name="Haridas S."/>
            <person name="Kuo A."/>
            <person name="Mondo S."/>
            <person name="Pangilinan J."/>
            <person name="Riley R."/>
            <person name="LaButti K."/>
            <person name="Andreopoulos B."/>
            <person name="Lipzen A."/>
            <person name="Chen C."/>
            <person name="Yan M."/>
            <person name="Daum C."/>
            <person name="Ng V."/>
            <person name="Clum A."/>
            <person name="Steindorff A."/>
            <person name="Ohm R.A."/>
            <person name="Martin F."/>
            <person name="Silar P."/>
            <person name="Natvig D.O."/>
            <person name="Lalanne C."/>
            <person name="Gautier V."/>
            <person name="Ament-Velasquez S.L."/>
            <person name="Kruys A."/>
            <person name="Hutchinson M.I."/>
            <person name="Powell A.J."/>
            <person name="Barry K."/>
            <person name="Miller A.N."/>
            <person name="Grigoriev I.V."/>
            <person name="Debuchy R."/>
            <person name="Gladieux P."/>
            <person name="Hiltunen Thoren M."/>
            <person name="Johannesson H."/>
        </authorList>
    </citation>
    <scope>NUCLEOTIDE SEQUENCE</scope>
    <source>
        <strain evidence="1">CBS 333.67</strain>
    </source>
</reference>
<dbReference type="AlphaFoldDB" id="A0AAJ0LY41"/>
<dbReference type="GeneID" id="87886917"/>
<dbReference type="EMBL" id="JAUDZG010000007">
    <property type="protein sequence ID" value="KAK3301939.1"/>
    <property type="molecule type" value="Genomic_DNA"/>
</dbReference>
<sequence length="233" mass="26323">MTPPTSVLPQRWARNDIDGDGAFKFDWEVIKRFATSARRAAEGVDCPCQLSTEYNYGDNHVVRRVDFEDNRRWLVWVQCTLLTPEISPEVTERGRHPASEINVQHPRSRSPRLRYDWGVPSGAAFMLMEFVPRDTATDLTPSVFKNKFYAAVADIQAQMASIRFPKIGTIVFREGVFELAPCQMSEARSTPQLNTSSLGPGQPSFLTICTQTPISKTCSMICQDCSWAKLLNR</sequence>
<accession>A0AAJ0LY41</accession>
<name>A0AAJ0LY41_9PEZI</name>
<keyword evidence="2" id="KW-1185">Reference proteome</keyword>
<organism evidence="1 2">
    <name type="scientific">Chaetomium strumarium</name>
    <dbReference type="NCBI Taxonomy" id="1170767"/>
    <lineage>
        <taxon>Eukaryota</taxon>
        <taxon>Fungi</taxon>
        <taxon>Dikarya</taxon>
        <taxon>Ascomycota</taxon>
        <taxon>Pezizomycotina</taxon>
        <taxon>Sordariomycetes</taxon>
        <taxon>Sordariomycetidae</taxon>
        <taxon>Sordariales</taxon>
        <taxon>Chaetomiaceae</taxon>
        <taxon>Chaetomium</taxon>
    </lineage>
</organism>
<reference evidence="1" key="2">
    <citation type="submission" date="2023-06" db="EMBL/GenBank/DDBJ databases">
        <authorList>
            <consortium name="Lawrence Berkeley National Laboratory"/>
            <person name="Mondo S.J."/>
            <person name="Hensen N."/>
            <person name="Bonometti L."/>
            <person name="Westerberg I."/>
            <person name="Brannstrom I.O."/>
            <person name="Guillou S."/>
            <person name="Cros-Aarteil S."/>
            <person name="Calhoun S."/>
            <person name="Haridas S."/>
            <person name="Kuo A."/>
            <person name="Pangilinan J."/>
            <person name="Riley R."/>
            <person name="Labutti K."/>
            <person name="Andreopoulos B."/>
            <person name="Lipzen A."/>
            <person name="Chen C."/>
            <person name="Yanf M."/>
            <person name="Daum C."/>
            <person name="Ng V."/>
            <person name="Clum A."/>
            <person name="Steindorff A."/>
            <person name="Ohm R."/>
            <person name="Martin F."/>
            <person name="Silar P."/>
            <person name="Natvig D."/>
            <person name="Lalanne C."/>
            <person name="Gautier V."/>
            <person name="Ament-Velasquez S.L."/>
            <person name="Kruys A."/>
            <person name="Hutchinson M.I."/>
            <person name="Powell A.J."/>
            <person name="Barry K."/>
            <person name="Miller A.N."/>
            <person name="Grigoriev I.V."/>
            <person name="Debuchy R."/>
            <person name="Gladieux P."/>
            <person name="Thoren M.H."/>
            <person name="Johannesson H."/>
        </authorList>
    </citation>
    <scope>NUCLEOTIDE SEQUENCE</scope>
    <source>
        <strain evidence="1">CBS 333.67</strain>
    </source>
</reference>
<dbReference type="RefSeq" id="XP_062717719.1">
    <property type="nucleotide sequence ID" value="XM_062868088.1"/>
</dbReference>
<evidence type="ECO:0000313" key="2">
    <source>
        <dbReference type="Proteomes" id="UP001273166"/>
    </source>
</evidence>
<gene>
    <name evidence="1" type="ORF">B0T15DRAFT_514014</name>
</gene>
<proteinExistence type="predicted"/>
<comment type="caution">
    <text evidence="1">The sequence shown here is derived from an EMBL/GenBank/DDBJ whole genome shotgun (WGS) entry which is preliminary data.</text>
</comment>